<dbReference type="Proteomes" id="UP001145742">
    <property type="component" value="Unassembled WGS sequence"/>
</dbReference>
<keyword evidence="2" id="KW-1185">Reference proteome</keyword>
<evidence type="ECO:0000313" key="2">
    <source>
        <dbReference type="Proteomes" id="UP001145742"/>
    </source>
</evidence>
<gene>
    <name evidence="1" type="ORF">WISP_46377</name>
</gene>
<reference evidence="1" key="1">
    <citation type="submission" date="2019-10" db="EMBL/GenBank/DDBJ databases">
        <authorList>
            <person name="Soares A.E.R."/>
            <person name="Aleixo A."/>
            <person name="Schneider P."/>
            <person name="Miyaki C.Y."/>
            <person name="Schneider M.P."/>
            <person name="Mello C."/>
            <person name="Vasconcelos A.T.R."/>
        </authorList>
    </citation>
    <scope>NUCLEOTIDE SEQUENCE</scope>
    <source>
        <tissue evidence="1">Muscle</tissue>
    </source>
</reference>
<sequence>MQSQHLAVYPCIHLPGRNRENEHPFTSACYDLGMPHCWGSGEELKQEAACLAGCQKCKDKAYKVRGLCDVLISWTDVLAGYLTDEPGYSSCCVISWNSSVLAAAIACHACQLVLTNKGKSNIWTLIIQHHFEQITLTRRDGTSCGTWTSPLKGTQEIFIKGEIEEGAISPDDGHKKPESLGLFLDCLTILVSLAIIEISPPVFSTEFFFCGM</sequence>
<organism evidence="1 2">
    <name type="scientific">Willisornis vidua</name>
    <name type="common">Xingu scale-backed antbird</name>
    <dbReference type="NCBI Taxonomy" id="1566151"/>
    <lineage>
        <taxon>Eukaryota</taxon>
        <taxon>Metazoa</taxon>
        <taxon>Chordata</taxon>
        <taxon>Craniata</taxon>
        <taxon>Vertebrata</taxon>
        <taxon>Euteleostomi</taxon>
        <taxon>Archelosauria</taxon>
        <taxon>Archosauria</taxon>
        <taxon>Dinosauria</taxon>
        <taxon>Saurischia</taxon>
        <taxon>Theropoda</taxon>
        <taxon>Coelurosauria</taxon>
        <taxon>Aves</taxon>
        <taxon>Neognathae</taxon>
        <taxon>Neoaves</taxon>
        <taxon>Telluraves</taxon>
        <taxon>Australaves</taxon>
        <taxon>Passeriformes</taxon>
        <taxon>Thamnophilidae</taxon>
        <taxon>Willisornis</taxon>
    </lineage>
</organism>
<accession>A0ABQ9DF83</accession>
<dbReference type="EMBL" id="WHWB01033277">
    <property type="protein sequence ID" value="KAJ7420847.1"/>
    <property type="molecule type" value="Genomic_DNA"/>
</dbReference>
<proteinExistence type="predicted"/>
<name>A0ABQ9DF83_9PASS</name>
<evidence type="ECO:0000313" key="1">
    <source>
        <dbReference type="EMBL" id="KAJ7420847.1"/>
    </source>
</evidence>
<protein>
    <submittedName>
        <fullName evidence="1">Uncharacterized protein</fullName>
    </submittedName>
</protein>
<comment type="caution">
    <text evidence="1">The sequence shown here is derived from an EMBL/GenBank/DDBJ whole genome shotgun (WGS) entry which is preliminary data.</text>
</comment>